<gene>
    <name evidence="1" type="ORF">OVS_03540</name>
</gene>
<dbReference type="Proteomes" id="UP000018745">
    <property type="component" value="Chromosome"/>
</dbReference>
<evidence type="ECO:0000313" key="1">
    <source>
        <dbReference type="EMBL" id="AHC40457.1"/>
    </source>
</evidence>
<proteinExistence type="predicted"/>
<keyword evidence="2" id="KW-1185">Reference proteome</keyword>
<evidence type="ECO:0000313" key="2">
    <source>
        <dbReference type="Proteomes" id="UP000018745"/>
    </source>
</evidence>
<sequence>MSVCSLAVITPIMASLVSRKSLKSPKKRWWPKQCYKWIIDTGKKNGTGPGEMIICPHTDSKKLFFYLWWLKEADDKTGLGQYFYLLEHIKLEGEKISFSFKNDAGGTKSKDKQLTIDQWEKPTINKINGQSLESNCEMEGNYLQCLSGAYKSKKLSSLPFYF</sequence>
<reference evidence="1 2" key="1">
    <citation type="journal article" date="2014" name="Genome Announc.">
        <title>Complete Genome Sequence of Mycoplasma ovis Strain Michigan, a Hemoplasma of Sheep with Two Distinct 16S rRNA Genes.</title>
        <authorList>
            <person name="Deshuillers P.L."/>
            <person name="Santos A.P."/>
            <person name="do Nascimento N.C."/>
            <person name="Hampel J.A."/>
            <person name="Bergin I.L."/>
            <person name="Dyson M.C."/>
            <person name="Messick J.B."/>
        </authorList>
    </citation>
    <scope>NUCLEOTIDE SEQUENCE [LARGE SCALE GENOMIC DNA]</scope>
    <source>
        <strain evidence="1 2">Michigan</strain>
    </source>
</reference>
<name>A0ABM5P221_9MOLU</name>
<organism evidence="1 2">
    <name type="scientific">Mycoplasma ovis str. Michigan</name>
    <dbReference type="NCBI Taxonomy" id="1415773"/>
    <lineage>
        <taxon>Bacteria</taxon>
        <taxon>Bacillati</taxon>
        <taxon>Mycoplasmatota</taxon>
        <taxon>Mollicutes</taxon>
        <taxon>Mycoplasmataceae</taxon>
        <taxon>Mycoplasma</taxon>
    </lineage>
</organism>
<accession>A0ABM5P221</accession>
<protein>
    <submittedName>
        <fullName evidence="1">Uncharacterized protein</fullName>
    </submittedName>
</protein>
<dbReference type="EMBL" id="CP006935">
    <property type="protein sequence ID" value="AHC40457.1"/>
    <property type="molecule type" value="Genomic_DNA"/>
</dbReference>